<evidence type="ECO:0000313" key="14">
    <source>
        <dbReference type="EMBL" id="KAB5590629.1"/>
    </source>
</evidence>
<evidence type="ECO:0000256" key="3">
    <source>
        <dbReference type="ARBA" id="ARBA00022448"/>
    </source>
</evidence>
<dbReference type="Gene3D" id="1.20.120.1770">
    <property type="match status" value="1"/>
</dbReference>
<organism evidence="14 15">
    <name type="scientific">Ceratobasidium theobromae</name>
    <dbReference type="NCBI Taxonomy" id="1582974"/>
    <lineage>
        <taxon>Eukaryota</taxon>
        <taxon>Fungi</taxon>
        <taxon>Dikarya</taxon>
        <taxon>Basidiomycota</taxon>
        <taxon>Agaricomycotina</taxon>
        <taxon>Agaricomycetes</taxon>
        <taxon>Cantharellales</taxon>
        <taxon>Ceratobasidiaceae</taxon>
        <taxon>Ceratobasidium</taxon>
    </lineage>
</organism>
<accession>A0A5N5QG85</accession>
<dbReference type="PROSITE" id="PS50939">
    <property type="entry name" value="CYTOCHROME_B561"/>
    <property type="match status" value="1"/>
</dbReference>
<proteinExistence type="predicted"/>
<sequence length="245" mass="27268">MHQRAIQVLALAAMVSADGAPIPSDSSWEQVHWARIHAWCMATGFFILLPLGSVLARYLRAYLPFQTWLSVHATIQLLLALPIICVGFGVGVHLAMYNGQFKNPHTRIGLSLFLMYWVQLALGIITAGTPSVPLGSANSGSPDTRHPIKARPWYALLHVFWGVSMIIVAAVQVRRGYTIEWPEKRGQDASESVNRAWKAWVVIIPVLYLGGLALLLRRQWSQERTRMANPESSNEKHEGDATKPV</sequence>
<dbReference type="Proteomes" id="UP000383932">
    <property type="component" value="Unassembled WGS sequence"/>
</dbReference>
<dbReference type="InterPro" id="IPR045150">
    <property type="entry name" value="CYB561D1/2"/>
</dbReference>
<dbReference type="PANTHER" id="PTHR15422:SF24">
    <property type="entry name" value="DOMON RELATED DOMAIN-CONTAINING PROTEIN"/>
    <property type="match status" value="1"/>
</dbReference>
<feature type="region of interest" description="Disordered" evidence="11">
    <location>
        <begin position="225"/>
        <end position="245"/>
    </location>
</feature>
<feature type="transmembrane region" description="Helical" evidence="12">
    <location>
        <begin position="197"/>
        <end position="216"/>
    </location>
</feature>
<comment type="caution">
    <text evidence="14">The sequence shown here is derived from an EMBL/GenBank/DDBJ whole genome shotgun (WGS) entry which is preliminary data.</text>
</comment>
<gene>
    <name evidence="14" type="ORF">CTheo_5939</name>
</gene>
<dbReference type="SMART" id="SM00665">
    <property type="entry name" value="B561"/>
    <property type="match status" value="1"/>
</dbReference>
<keyword evidence="3" id="KW-0813">Transport</keyword>
<dbReference type="Pfam" id="PF03188">
    <property type="entry name" value="Cytochrom_B561"/>
    <property type="match status" value="1"/>
</dbReference>
<evidence type="ECO:0000256" key="12">
    <source>
        <dbReference type="SAM" id="Phobius"/>
    </source>
</evidence>
<dbReference type="GO" id="GO:0140575">
    <property type="term" value="F:transmembrane monodehydroascorbate reductase activity"/>
    <property type="evidence" value="ECO:0007669"/>
    <property type="project" value="InterPro"/>
</dbReference>
<name>A0A5N5QG85_9AGAM</name>
<dbReference type="GO" id="GO:0020037">
    <property type="term" value="F:heme binding"/>
    <property type="evidence" value="ECO:0007669"/>
    <property type="project" value="TreeGrafter"/>
</dbReference>
<keyword evidence="4" id="KW-0349">Heme</keyword>
<dbReference type="GO" id="GO:0016020">
    <property type="term" value="C:membrane"/>
    <property type="evidence" value="ECO:0007669"/>
    <property type="project" value="UniProtKB-SubCell"/>
</dbReference>
<feature type="transmembrane region" description="Helical" evidence="12">
    <location>
        <begin position="77"/>
        <end position="96"/>
    </location>
</feature>
<evidence type="ECO:0000256" key="5">
    <source>
        <dbReference type="ARBA" id="ARBA00022692"/>
    </source>
</evidence>
<evidence type="ECO:0000256" key="11">
    <source>
        <dbReference type="SAM" id="MobiDB-lite"/>
    </source>
</evidence>
<evidence type="ECO:0000313" key="15">
    <source>
        <dbReference type="Proteomes" id="UP000383932"/>
    </source>
</evidence>
<dbReference type="GO" id="GO:0046872">
    <property type="term" value="F:metal ion binding"/>
    <property type="evidence" value="ECO:0007669"/>
    <property type="project" value="UniProtKB-KW"/>
</dbReference>
<reference evidence="14 15" key="1">
    <citation type="journal article" date="2019" name="Fungal Biol. Biotechnol.">
        <title>Draft genome sequence of fastidious pathogen Ceratobasidium theobromae, which causes vascular-streak dieback in Theobroma cacao.</title>
        <authorList>
            <person name="Ali S.S."/>
            <person name="Asman A."/>
            <person name="Shao J."/>
            <person name="Firmansyah A.P."/>
            <person name="Susilo A.W."/>
            <person name="Rosmana A."/>
            <person name="McMahon P."/>
            <person name="Junaid M."/>
            <person name="Guest D."/>
            <person name="Kheng T.Y."/>
            <person name="Meinhardt L.W."/>
            <person name="Bailey B.A."/>
        </authorList>
    </citation>
    <scope>NUCLEOTIDE SEQUENCE [LARGE SCALE GENOMIC DNA]</scope>
    <source>
        <strain evidence="14 15">CT2</strain>
    </source>
</reference>
<keyword evidence="15" id="KW-1185">Reference proteome</keyword>
<dbReference type="PANTHER" id="PTHR15422">
    <property type="entry name" value="OS05G0565100 PROTEIN"/>
    <property type="match status" value="1"/>
</dbReference>
<keyword evidence="10 12" id="KW-0472">Membrane</keyword>
<keyword evidence="8 12" id="KW-1133">Transmembrane helix</keyword>
<keyword evidence="7" id="KW-0249">Electron transport</keyword>
<evidence type="ECO:0000256" key="6">
    <source>
        <dbReference type="ARBA" id="ARBA00022723"/>
    </source>
</evidence>
<keyword evidence="5 12" id="KW-0812">Transmembrane</keyword>
<dbReference type="AlphaFoldDB" id="A0A5N5QG85"/>
<evidence type="ECO:0000256" key="2">
    <source>
        <dbReference type="ARBA" id="ARBA00004141"/>
    </source>
</evidence>
<feature type="transmembrane region" description="Helical" evidence="12">
    <location>
        <begin position="35"/>
        <end position="56"/>
    </location>
</feature>
<dbReference type="OrthoDB" id="366214at2759"/>
<feature type="transmembrane region" description="Helical" evidence="12">
    <location>
        <begin position="108"/>
        <end position="132"/>
    </location>
</feature>
<evidence type="ECO:0000259" key="13">
    <source>
        <dbReference type="PROSITE" id="PS50939"/>
    </source>
</evidence>
<evidence type="ECO:0000256" key="1">
    <source>
        <dbReference type="ARBA" id="ARBA00001970"/>
    </source>
</evidence>
<evidence type="ECO:0000256" key="9">
    <source>
        <dbReference type="ARBA" id="ARBA00023004"/>
    </source>
</evidence>
<keyword evidence="9" id="KW-0408">Iron</keyword>
<dbReference type="InterPro" id="IPR006593">
    <property type="entry name" value="Cyt_b561/ferric_Rdtase_TM"/>
</dbReference>
<evidence type="ECO:0000256" key="10">
    <source>
        <dbReference type="ARBA" id="ARBA00023136"/>
    </source>
</evidence>
<feature type="domain" description="Cytochrome b561" evidence="13">
    <location>
        <begin position="1"/>
        <end position="218"/>
    </location>
</feature>
<keyword evidence="6" id="KW-0479">Metal-binding</keyword>
<protein>
    <recommendedName>
        <fullName evidence="13">Cytochrome b561 domain-containing protein</fullName>
    </recommendedName>
</protein>
<comment type="cofactor">
    <cofactor evidence="1">
        <name>heme b</name>
        <dbReference type="ChEBI" id="CHEBI:60344"/>
    </cofactor>
</comment>
<dbReference type="CDD" id="cd08760">
    <property type="entry name" value="Cyt_b561_FRRS1_like"/>
    <property type="match status" value="1"/>
</dbReference>
<feature type="compositionally biased region" description="Basic and acidic residues" evidence="11">
    <location>
        <begin position="233"/>
        <end position="245"/>
    </location>
</feature>
<evidence type="ECO:0000256" key="8">
    <source>
        <dbReference type="ARBA" id="ARBA00022989"/>
    </source>
</evidence>
<comment type="subcellular location">
    <subcellularLocation>
        <location evidence="2">Membrane</location>
        <topology evidence="2">Multi-pass membrane protein</topology>
    </subcellularLocation>
</comment>
<evidence type="ECO:0000256" key="4">
    <source>
        <dbReference type="ARBA" id="ARBA00022617"/>
    </source>
</evidence>
<dbReference type="EMBL" id="SSOP01000156">
    <property type="protein sequence ID" value="KAB5590629.1"/>
    <property type="molecule type" value="Genomic_DNA"/>
</dbReference>
<evidence type="ECO:0000256" key="7">
    <source>
        <dbReference type="ARBA" id="ARBA00022982"/>
    </source>
</evidence>